<proteinExistence type="predicted"/>
<dbReference type="RefSeq" id="WP_091483002.1">
    <property type="nucleotide sequence ID" value="NZ_BJYC01000025.1"/>
</dbReference>
<evidence type="ECO:0000256" key="1">
    <source>
        <dbReference type="SAM" id="Phobius"/>
    </source>
</evidence>
<dbReference type="Proteomes" id="UP000199081">
    <property type="component" value="Unassembled WGS sequence"/>
</dbReference>
<feature type="transmembrane region" description="Helical" evidence="1">
    <location>
        <begin position="12"/>
        <end position="38"/>
    </location>
</feature>
<protein>
    <submittedName>
        <fullName evidence="2">Uncharacterized protein</fullName>
    </submittedName>
</protein>
<feature type="transmembrane region" description="Helical" evidence="1">
    <location>
        <begin position="132"/>
        <end position="150"/>
    </location>
</feature>
<gene>
    <name evidence="2" type="ORF">SAMN04488099_12117</name>
</gene>
<dbReference type="OrthoDB" id="1938499at2"/>
<feature type="transmembrane region" description="Helical" evidence="1">
    <location>
        <begin position="156"/>
        <end position="178"/>
    </location>
</feature>
<accession>A0A1H7PJ86</accession>
<keyword evidence="3" id="KW-1185">Reference proteome</keyword>
<sequence length="199" mass="22036">MTKPASGYKKIFWGYILSIINVSVGFLILFPSIIGWYILIKGFGEIEEDLPSQNRTLINSGLCILFTFSFLEGISPLISLDFQMLSMLLLFYPPVHMVVELTVFHKLFESVIIRFTEMQQVDRVDTYTTKDTRYLVISGVAVLLLTAAATSQLTGLIVVGSLSALVSKIYMLTVIASLKNEEASAMQVSSNTETVDTAS</sequence>
<keyword evidence="1" id="KW-0812">Transmembrane</keyword>
<dbReference type="STRING" id="426702.SAMN04488099_12117"/>
<evidence type="ECO:0000313" key="3">
    <source>
        <dbReference type="Proteomes" id="UP000199081"/>
    </source>
</evidence>
<keyword evidence="1" id="KW-0472">Membrane</keyword>
<keyword evidence="1" id="KW-1133">Transmembrane helix</keyword>
<dbReference type="EMBL" id="FNZU01000021">
    <property type="protein sequence ID" value="SEL35840.1"/>
    <property type="molecule type" value="Genomic_DNA"/>
</dbReference>
<name>A0A1H7PJ86_9LACT</name>
<dbReference type="AlphaFoldDB" id="A0A1H7PJ86"/>
<organism evidence="2 3">
    <name type="scientific">Alkalibacterium pelagium</name>
    <dbReference type="NCBI Taxonomy" id="426702"/>
    <lineage>
        <taxon>Bacteria</taxon>
        <taxon>Bacillati</taxon>
        <taxon>Bacillota</taxon>
        <taxon>Bacilli</taxon>
        <taxon>Lactobacillales</taxon>
        <taxon>Carnobacteriaceae</taxon>
        <taxon>Alkalibacterium</taxon>
    </lineage>
</organism>
<evidence type="ECO:0000313" key="2">
    <source>
        <dbReference type="EMBL" id="SEL35840.1"/>
    </source>
</evidence>
<feature type="transmembrane region" description="Helical" evidence="1">
    <location>
        <begin position="58"/>
        <end position="80"/>
    </location>
</feature>
<reference evidence="3" key="1">
    <citation type="submission" date="2016-10" db="EMBL/GenBank/DDBJ databases">
        <authorList>
            <person name="Varghese N."/>
            <person name="Submissions S."/>
        </authorList>
    </citation>
    <scope>NUCLEOTIDE SEQUENCE [LARGE SCALE GENOMIC DNA]</scope>
    <source>
        <strain evidence="3">DSM 19183</strain>
    </source>
</reference>